<name>A0AAW7ZDX8_9FIRM</name>
<keyword evidence="8" id="KW-1185">Reference proteome</keyword>
<keyword evidence="3 7" id="KW-0378">Hydrolase</keyword>
<dbReference type="Pfam" id="PF00692">
    <property type="entry name" value="dUTPase"/>
    <property type="match status" value="1"/>
</dbReference>
<evidence type="ECO:0000256" key="5">
    <source>
        <dbReference type="ARBA" id="ARBA00047686"/>
    </source>
</evidence>
<reference evidence="7" key="2">
    <citation type="submission" date="2023-03" db="EMBL/GenBank/DDBJ databases">
        <authorList>
            <person name="Zhang Z."/>
        </authorList>
    </citation>
    <scope>NUCLEOTIDE SEQUENCE</scope>
    <source>
        <strain evidence="7">DSA</strain>
    </source>
</reference>
<proteinExistence type="inferred from homology"/>
<comment type="caution">
    <text evidence="7">The sequence shown here is derived from an EMBL/GenBank/DDBJ whole genome shotgun (WGS) entry which is preliminary data.</text>
</comment>
<dbReference type="Gene3D" id="2.70.40.10">
    <property type="match status" value="1"/>
</dbReference>
<dbReference type="GO" id="GO:0004170">
    <property type="term" value="F:dUTP diphosphatase activity"/>
    <property type="evidence" value="ECO:0007669"/>
    <property type="project" value="UniProtKB-EC"/>
</dbReference>
<dbReference type="InterPro" id="IPR029054">
    <property type="entry name" value="dUTPase-like"/>
</dbReference>
<comment type="catalytic activity">
    <reaction evidence="5">
        <text>dUTP + H2O = dUMP + diphosphate + H(+)</text>
        <dbReference type="Rhea" id="RHEA:10248"/>
        <dbReference type="ChEBI" id="CHEBI:15377"/>
        <dbReference type="ChEBI" id="CHEBI:15378"/>
        <dbReference type="ChEBI" id="CHEBI:33019"/>
        <dbReference type="ChEBI" id="CHEBI:61555"/>
        <dbReference type="ChEBI" id="CHEBI:246422"/>
        <dbReference type="EC" id="3.6.1.23"/>
    </reaction>
</comment>
<evidence type="ECO:0000256" key="1">
    <source>
        <dbReference type="ARBA" id="ARBA00006581"/>
    </source>
</evidence>
<gene>
    <name evidence="7" type="primary">dut</name>
    <name evidence="7" type="ORF">P6N53_07130</name>
</gene>
<evidence type="ECO:0000256" key="2">
    <source>
        <dbReference type="ARBA" id="ARBA00012379"/>
    </source>
</evidence>
<dbReference type="GO" id="GO:0000287">
    <property type="term" value="F:magnesium ion binding"/>
    <property type="evidence" value="ECO:0007669"/>
    <property type="project" value="InterPro"/>
</dbReference>
<evidence type="ECO:0000313" key="8">
    <source>
        <dbReference type="Proteomes" id="UP001172911"/>
    </source>
</evidence>
<accession>A0AAW7ZDX8</accession>
<dbReference type="Proteomes" id="UP001172911">
    <property type="component" value="Unassembled WGS sequence"/>
</dbReference>
<dbReference type="GO" id="GO:0006226">
    <property type="term" value="P:dUMP biosynthetic process"/>
    <property type="evidence" value="ECO:0007669"/>
    <property type="project" value="InterPro"/>
</dbReference>
<dbReference type="SUPFAM" id="SSF51283">
    <property type="entry name" value="dUTPase-like"/>
    <property type="match status" value="1"/>
</dbReference>
<dbReference type="InterPro" id="IPR008181">
    <property type="entry name" value="dUTPase"/>
</dbReference>
<dbReference type="InterPro" id="IPR033704">
    <property type="entry name" value="dUTPase_trimeric"/>
</dbReference>
<dbReference type="InterPro" id="IPR036157">
    <property type="entry name" value="dUTPase-like_sf"/>
</dbReference>
<dbReference type="EMBL" id="JARPTC010000009">
    <property type="protein sequence ID" value="MDO7786990.1"/>
    <property type="molecule type" value="Genomic_DNA"/>
</dbReference>
<dbReference type="EC" id="3.6.1.23" evidence="2"/>
<protein>
    <recommendedName>
        <fullName evidence="2">dUTP diphosphatase</fullName>
        <ecNumber evidence="2">3.6.1.23</ecNumber>
    </recommendedName>
</protein>
<dbReference type="PANTHER" id="PTHR11241:SF0">
    <property type="entry name" value="DEOXYURIDINE 5'-TRIPHOSPHATE NUCLEOTIDOHYDROLASE"/>
    <property type="match status" value="1"/>
</dbReference>
<evidence type="ECO:0000256" key="4">
    <source>
        <dbReference type="ARBA" id="ARBA00023080"/>
    </source>
</evidence>
<dbReference type="CDD" id="cd07557">
    <property type="entry name" value="trimeric_dUTPase"/>
    <property type="match status" value="1"/>
</dbReference>
<dbReference type="AlphaFoldDB" id="A0AAW7ZDX8"/>
<dbReference type="GO" id="GO:0046081">
    <property type="term" value="P:dUTP catabolic process"/>
    <property type="evidence" value="ECO:0007669"/>
    <property type="project" value="InterPro"/>
</dbReference>
<comment type="similarity">
    <text evidence="1">Belongs to the dUTPase family.</text>
</comment>
<dbReference type="NCBIfam" id="NF001862">
    <property type="entry name" value="PRK00601.1"/>
    <property type="match status" value="1"/>
</dbReference>
<keyword evidence="4" id="KW-0546">Nucleotide metabolism</keyword>
<evidence type="ECO:0000313" key="7">
    <source>
        <dbReference type="EMBL" id="MDO7786990.1"/>
    </source>
</evidence>
<dbReference type="NCBIfam" id="TIGR00576">
    <property type="entry name" value="dut"/>
    <property type="match status" value="1"/>
</dbReference>
<reference evidence="7" key="1">
    <citation type="journal article" date="2023" name="J. Hazard. Mater.">
        <title>Anaerobic biodegradation of pyrene and benzo[a]pyrene by a new sulfate-reducing Desulforamulus aquiferis strain DSA.</title>
        <authorList>
            <person name="Zhang Z."/>
            <person name="Sun J."/>
            <person name="Gong X."/>
            <person name="Wang C."/>
            <person name="Wang H."/>
        </authorList>
    </citation>
    <scope>NUCLEOTIDE SEQUENCE</scope>
    <source>
        <strain evidence="7">DSA</strain>
    </source>
</reference>
<evidence type="ECO:0000256" key="3">
    <source>
        <dbReference type="ARBA" id="ARBA00022801"/>
    </source>
</evidence>
<dbReference type="RefSeq" id="WP_304542103.1">
    <property type="nucleotide sequence ID" value="NZ_JARPTC010000009.1"/>
</dbReference>
<organism evidence="7 8">
    <name type="scientific">Desulforamulus aquiferis</name>
    <dbReference type="NCBI Taxonomy" id="1397668"/>
    <lineage>
        <taxon>Bacteria</taxon>
        <taxon>Bacillati</taxon>
        <taxon>Bacillota</taxon>
        <taxon>Clostridia</taxon>
        <taxon>Eubacteriales</taxon>
        <taxon>Peptococcaceae</taxon>
        <taxon>Desulforamulus</taxon>
    </lineage>
</organism>
<sequence length="189" mass="20981">MKETCKRCVYGVEIIRGDYKCEKQEIKITRDEALYPFRRCPLFLFRSSMIKIKRIHPNAEIPKRATAESAGFDLQCIEDVIIGSGKHLAVRTGLAFEIPSGHAMLIYPRSGLAKNHGITLSNAVGVVDSDYRGEIVVLLHNTGSYDVSFKVGDRIAQAIIHKLPDIELVECEELSDTERGRGGFGSTGK</sequence>
<evidence type="ECO:0000259" key="6">
    <source>
        <dbReference type="Pfam" id="PF00692"/>
    </source>
</evidence>
<feature type="domain" description="dUTPase-like" evidence="6">
    <location>
        <begin position="58"/>
        <end position="188"/>
    </location>
</feature>
<dbReference type="PANTHER" id="PTHR11241">
    <property type="entry name" value="DEOXYURIDINE 5'-TRIPHOSPHATE NUCLEOTIDOHYDROLASE"/>
    <property type="match status" value="1"/>
</dbReference>